<feature type="domain" description="HTH lysR-type" evidence="5">
    <location>
        <begin position="1"/>
        <end position="58"/>
    </location>
</feature>
<dbReference type="Gene3D" id="1.10.10.10">
    <property type="entry name" value="Winged helix-like DNA-binding domain superfamily/Winged helix DNA-binding domain"/>
    <property type="match status" value="1"/>
</dbReference>
<dbReference type="InterPro" id="IPR036390">
    <property type="entry name" value="WH_DNA-bd_sf"/>
</dbReference>
<keyword evidence="7" id="KW-1185">Reference proteome</keyword>
<name>A0A2A7MJ08_9CLOT</name>
<dbReference type="InterPro" id="IPR036388">
    <property type="entry name" value="WH-like_DNA-bd_sf"/>
</dbReference>
<evidence type="ECO:0000313" key="6">
    <source>
        <dbReference type="EMBL" id="PEG31463.1"/>
    </source>
</evidence>
<dbReference type="PANTHER" id="PTHR30126:SF39">
    <property type="entry name" value="HTH-TYPE TRANSCRIPTIONAL REGULATOR CYSL"/>
    <property type="match status" value="1"/>
</dbReference>
<dbReference type="GO" id="GO:0003700">
    <property type="term" value="F:DNA-binding transcription factor activity"/>
    <property type="evidence" value="ECO:0007669"/>
    <property type="project" value="InterPro"/>
</dbReference>
<comment type="similarity">
    <text evidence="1">Belongs to the LysR transcriptional regulatory family.</text>
</comment>
<dbReference type="InterPro" id="IPR005119">
    <property type="entry name" value="LysR_subst-bd"/>
</dbReference>
<dbReference type="Pfam" id="PF03466">
    <property type="entry name" value="LysR_substrate"/>
    <property type="match status" value="1"/>
</dbReference>
<dbReference type="PRINTS" id="PR00039">
    <property type="entry name" value="HTHLYSR"/>
</dbReference>
<gene>
    <name evidence="6" type="ORF">CQ394_07090</name>
</gene>
<organism evidence="6 7">
    <name type="scientific">Clostridium neonatale</name>
    <dbReference type="NCBI Taxonomy" id="137838"/>
    <lineage>
        <taxon>Bacteria</taxon>
        <taxon>Bacillati</taxon>
        <taxon>Bacillota</taxon>
        <taxon>Clostridia</taxon>
        <taxon>Eubacteriales</taxon>
        <taxon>Clostridiaceae</taxon>
        <taxon>Clostridium</taxon>
    </lineage>
</organism>
<keyword evidence="3" id="KW-0238">DNA-binding</keyword>
<evidence type="ECO:0000256" key="3">
    <source>
        <dbReference type="ARBA" id="ARBA00023125"/>
    </source>
</evidence>
<sequence length="299" mass="34817">MLDFRFDTFLTLCKVKNYTETAKLLHLTQPAVSQHIKYLEKTYNCKLFSYKGKSLSLTPKGEILKSFAMSLKASSDKIKSTLAMEDDIYHLKFGSTLTISEYTMKPIISQVLLDNPTIDLTMEVNNTKILLEKLKDGKLDFVVLEGTFDKLDYESRILSLERFIPICSPNNKLVNKAIEFTDILNERLITREYGSGTRNILEHILCDHNLSITSFRNLTKIGSINIIKNLVQNNFGITFLYEQAVYEEIKQGTLCEVSINNYNVSREFNFVFLKDSLHKEEYLKWFDYFYRIKKSPRRL</sequence>
<reference evidence="6 7" key="1">
    <citation type="submission" date="2017-10" db="EMBL/GenBank/DDBJ databases">
        <title>Effective Description of Clostridium neonatale sp. nov. linked to necrotizing enterocolitis in neonates and a clarification of species assignable to the genus Clostridium (Prazmowski 1880) emend. Lawson and Rainey 2016.</title>
        <authorList>
            <person name="Bernard K."/>
            <person name="Burdz T."/>
            <person name="Wiebe D."/>
            <person name="Balcewich B."/>
            <person name="Alfa M."/>
            <person name="Bernier A.-M."/>
        </authorList>
    </citation>
    <scope>NUCLEOTIDE SEQUENCE [LARGE SCALE GENOMIC DNA]</scope>
    <source>
        <strain evidence="6 7">LCDC99A005</strain>
    </source>
</reference>
<dbReference type="SUPFAM" id="SSF53850">
    <property type="entry name" value="Periplasmic binding protein-like II"/>
    <property type="match status" value="1"/>
</dbReference>
<dbReference type="Pfam" id="PF00126">
    <property type="entry name" value="HTH_1"/>
    <property type="match status" value="1"/>
</dbReference>
<keyword evidence="2" id="KW-0805">Transcription regulation</keyword>
<dbReference type="PROSITE" id="PS50931">
    <property type="entry name" value="HTH_LYSR"/>
    <property type="match status" value="1"/>
</dbReference>
<dbReference type="STRING" id="137838.GCA_001458595_02888"/>
<dbReference type="SUPFAM" id="SSF46785">
    <property type="entry name" value="Winged helix' DNA-binding domain"/>
    <property type="match status" value="1"/>
</dbReference>
<dbReference type="EMBL" id="PDCJ01000001">
    <property type="protein sequence ID" value="PEG31463.1"/>
    <property type="molecule type" value="Genomic_DNA"/>
</dbReference>
<dbReference type="RefSeq" id="WP_058295618.1">
    <property type="nucleotide sequence ID" value="NZ_CAMRXB010000049.1"/>
</dbReference>
<dbReference type="OrthoDB" id="9785745at2"/>
<dbReference type="AlphaFoldDB" id="A0A2A7MJ08"/>
<accession>A0A2A7MJ08</accession>
<dbReference type="Gene3D" id="3.40.190.10">
    <property type="entry name" value="Periplasmic binding protein-like II"/>
    <property type="match status" value="2"/>
</dbReference>
<proteinExistence type="inferred from homology"/>
<evidence type="ECO:0000313" key="7">
    <source>
        <dbReference type="Proteomes" id="UP000220840"/>
    </source>
</evidence>
<dbReference type="GO" id="GO:0000976">
    <property type="term" value="F:transcription cis-regulatory region binding"/>
    <property type="evidence" value="ECO:0007669"/>
    <property type="project" value="TreeGrafter"/>
</dbReference>
<evidence type="ECO:0000256" key="4">
    <source>
        <dbReference type="ARBA" id="ARBA00023163"/>
    </source>
</evidence>
<evidence type="ECO:0000259" key="5">
    <source>
        <dbReference type="PROSITE" id="PS50931"/>
    </source>
</evidence>
<evidence type="ECO:0000256" key="1">
    <source>
        <dbReference type="ARBA" id="ARBA00009437"/>
    </source>
</evidence>
<dbReference type="PANTHER" id="PTHR30126">
    <property type="entry name" value="HTH-TYPE TRANSCRIPTIONAL REGULATOR"/>
    <property type="match status" value="1"/>
</dbReference>
<comment type="caution">
    <text evidence="6">The sequence shown here is derived from an EMBL/GenBank/DDBJ whole genome shotgun (WGS) entry which is preliminary data.</text>
</comment>
<keyword evidence="4" id="KW-0804">Transcription</keyword>
<protein>
    <submittedName>
        <fullName evidence="6">LysR family transcriptional regulator</fullName>
    </submittedName>
</protein>
<evidence type="ECO:0000256" key="2">
    <source>
        <dbReference type="ARBA" id="ARBA00023015"/>
    </source>
</evidence>
<dbReference type="InterPro" id="IPR000847">
    <property type="entry name" value="LysR_HTH_N"/>
</dbReference>
<dbReference type="Proteomes" id="UP000220840">
    <property type="component" value="Unassembled WGS sequence"/>
</dbReference>